<proteinExistence type="predicted"/>
<sequence>MKSSSTAAKPGGNSGQKTTGKKQKAVPEPVEADSEESEQEWVGFGEEEEGEGGGEEGDKEEDGDSSEELLHGLSSEDDQDSSDEEVDPPGIDVSKLPTIAKDDKIVRQKLEKAKRQPTEDRGVIYLGRIPHGFYEQQMKSYFTQFGDVTRLRLSRNKKTGRSKHYAFIEFDSARVAEIVAETMDNYLLMGHILKCRAVPKSDVHPELWIGADKKFKKVPMARVYRVSHNKLRTEEEKDRVDRRLLKRQEERKRKLEEAAIDYDFEMVAYVR</sequence>
<dbReference type="Proteomes" id="UP000886501">
    <property type="component" value="Unassembled WGS sequence"/>
</dbReference>
<evidence type="ECO:0000313" key="1">
    <source>
        <dbReference type="EMBL" id="KAF9649887.1"/>
    </source>
</evidence>
<accession>A0ACB6ZJV8</accession>
<evidence type="ECO:0000313" key="2">
    <source>
        <dbReference type="Proteomes" id="UP000886501"/>
    </source>
</evidence>
<name>A0ACB6ZJV8_THEGA</name>
<dbReference type="EMBL" id="MU117992">
    <property type="protein sequence ID" value="KAF9649887.1"/>
    <property type="molecule type" value="Genomic_DNA"/>
</dbReference>
<reference evidence="1" key="1">
    <citation type="submission" date="2019-10" db="EMBL/GenBank/DDBJ databases">
        <authorList>
            <consortium name="DOE Joint Genome Institute"/>
            <person name="Kuo A."/>
            <person name="Miyauchi S."/>
            <person name="Kiss E."/>
            <person name="Drula E."/>
            <person name="Kohler A."/>
            <person name="Sanchez-Garcia M."/>
            <person name="Andreopoulos B."/>
            <person name="Barry K.W."/>
            <person name="Bonito G."/>
            <person name="Buee M."/>
            <person name="Carver A."/>
            <person name="Chen C."/>
            <person name="Cichocki N."/>
            <person name="Clum A."/>
            <person name="Culley D."/>
            <person name="Crous P.W."/>
            <person name="Fauchery L."/>
            <person name="Girlanda M."/>
            <person name="Hayes R."/>
            <person name="Keri Z."/>
            <person name="Labutti K."/>
            <person name="Lipzen A."/>
            <person name="Lombard V."/>
            <person name="Magnuson J."/>
            <person name="Maillard F."/>
            <person name="Morin E."/>
            <person name="Murat C."/>
            <person name="Nolan M."/>
            <person name="Ohm R."/>
            <person name="Pangilinan J."/>
            <person name="Pereira M."/>
            <person name="Perotto S."/>
            <person name="Peter M."/>
            <person name="Riley R."/>
            <person name="Sitrit Y."/>
            <person name="Stielow B."/>
            <person name="Szollosi G."/>
            <person name="Zifcakova L."/>
            <person name="Stursova M."/>
            <person name="Spatafora J.W."/>
            <person name="Tedersoo L."/>
            <person name="Vaario L.-M."/>
            <person name="Yamada A."/>
            <person name="Yan M."/>
            <person name="Wang P."/>
            <person name="Xu J."/>
            <person name="Bruns T."/>
            <person name="Baldrian P."/>
            <person name="Vilgalys R."/>
            <person name="Henrissat B."/>
            <person name="Grigoriev I.V."/>
            <person name="Hibbett D."/>
            <person name="Nagy L.G."/>
            <person name="Martin F.M."/>
        </authorList>
    </citation>
    <scope>NUCLEOTIDE SEQUENCE</scope>
    <source>
        <strain evidence="1">P2</strain>
    </source>
</reference>
<comment type="caution">
    <text evidence="1">The sequence shown here is derived from an EMBL/GenBank/DDBJ whole genome shotgun (WGS) entry which is preliminary data.</text>
</comment>
<gene>
    <name evidence="1" type="ORF">BDM02DRAFT_3094012</name>
</gene>
<protein>
    <submittedName>
        <fullName evidence="1">RNA-binding domain-containing protein</fullName>
    </submittedName>
</protein>
<keyword evidence="2" id="KW-1185">Reference proteome</keyword>
<reference evidence="1" key="2">
    <citation type="journal article" date="2020" name="Nat. Commun.">
        <title>Large-scale genome sequencing of mycorrhizal fungi provides insights into the early evolution of symbiotic traits.</title>
        <authorList>
            <person name="Miyauchi S."/>
            <person name="Kiss E."/>
            <person name="Kuo A."/>
            <person name="Drula E."/>
            <person name="Kohler A."/>
            <person name="Sanchez-Garcia M."/>
            <person name="Morin E."/>
            <person name="Andreopoulos B."/>
            <person name="Barry K.W."/>
            <person name="Bonito G."/>
            <person name="Buee M."/>
            <person name="Carver A."/>
            <person name="Chen C."/>
            <person name="Cichocki N."/>
            <person name="Clum A."/>
            <person name="Culley D."/>
            <person name="Crous P.W."/>
            <person name="Fauchery L."/>
            <person name="Girlanda M."/>
            <person name="Hayes R.D."/>
            <person name="Keri Z."/>
            <person name="LaButti K."/>
            <person name="Lipzen A."/>
            <person name="Lombard V."/>
            <person name="Magnuson J."/>
            <person name="Maillard F."/>
            <person name="Murat C."/>
            <person name="Nolan M."/>
            <person name="Ohm R.A."/>
            <person name="Pangilinan J."/>
            <person name="Pereira M.F."/>
            <person name="Perotto S."/>
            <person name="Peter M."/>
            <person name="Pfister S."/>
            <person name="Riley R."/>
            <person name="Sitrit Y."/>
            <person name="Stielow J.B."/>
            <person name="Szollosi G."/>
            <person name="Zifcakova L."/>
            <person name="Stursova M."/>
            <person name="Spatafora J.W."/>
            <person name="Tedersoo L."/>
            <person name="Vaario L.M."/>
            <person name="Yamada A."/>
            <person name="Yan M."/>
            <person name="Wang P."/>
            <person name="Xu J."/>
            <person name="Bruns T."/>
            <person name="Baldrian P."/>
            <person name="Vilgalys R."/>
            <person name="Dunand C."/>
            <person name="Henrissat B."/>
            <person name="Grigoriev I.V."/>
            <person name="Hibbett D."/>
            <person name="Nagy L.G."/>
            <person name="Martin F.M."/>
        </authorList>
    </citation>
    <scope>NUCLEOTIDE SEQUENCE</scope>
    <source>
        <strain evidence="1">P2</strain>
    </source>
</reference>
<organism evidence="1 2">
    <name type="scientific">Thelephora ganbajun</name>
    <name type="common">Ganba fungus</name>
    <dbReference type="NCBI Taxonomy" id="370292"/>
    <lineage>
        <taxon>Eukaryota</taxon>
        <taxon>Fungi</taxon>
        <taxon>Dikarya</taxon>
        <taxon>Basidiomycota</taxon>
        <taxon>Agaricomycotina</taxon>
        <taxon>Agaricomycetes</taxon>
        <taxon>Thelephorales</taxon>
        <taxon>Thelephoraceae</taxon>
        <taxon>Thelephora</taxon>
    </lineage>
</organism>